<gene>
    <name evidence="1" type="ORF">IX92_26725</name>
</gene>
<evidence type="ECO:0000313" key="2">
    <source>
        <dbReference type="Proteomes" id="UP000030081"/>
    </source>
</evidence>
<evidence type="ECO:0008006" key="3">
    <source>
        <dbReference type="Google" id="ProtNLM"/>
    </source>
</evidence>
<evidence type="ECO:0000313" key="1">
    <source>
        <dbReference type="EMBL" id="AIW22655.1"/>
    </source>
</evidence>
<protein>
    <recommendedName>
        <fullName evidence="3">DUF2997 domain-containing protein</fullName>
    </recommendedName>
</protein>
<dbReference type="KEGG" id="vcy:IX92_26725"/>
<geneLocation type="plasmid" evidence="1 2">
    <name>p380</name>
</geneLocation>
<dbReference type="AlphaFoldDB" id="A0AAN0W0G1"/>
<keyword evidence="1" id="KW-0614">Plasmid</keyword>
<reference evidence="1 2" key="1">
    <citation type="submission" date="2014-10" db="EMBL/GenBank/DDBJ databases">
        <title>The Complete Genome Sequence for the Shellfish Pathogen Vibrio coralliilyticus RE98 Isolated from a Shellfish Hatchery.</title>
        <authorList>
            <person name="Richards G.P."/>
            <person name="Bono J.L."/>
            <person name="Watson M.A."/>
            <person name="Needleman D.S."/>
        </authorList>
    </citation>
    <scope>NUCLEOTIDE SEQUENCE [LARGE SCALE GENOMIC DNA]</scope>
    <source>
        <strain evidence="1 2">RE98</strain>
        <plasmid evidence="1 2">p380</plasmid>
    </source>
</reference>
<dbReference type="RefSeq" id="WP_043011445.1">
    <property type="nucleotide sequence ID" value="NZ_CP009619.1"/>
</dbReference>
<sequence length="67" mass="7734">MTKRIKVKIKGGNIQADFQGFSGTDCEKLDQKLRPESFELINAQKKPEYSFETTSENTEHEFETGNY</sequence>
<accession>A0AAN0W0G1</accession>
<name>A0AAN0W0G1_9VIBR</name>
<organism evidence="1 2">
    <name type="scientific">Vibrio coralliilyticus</name>
    <dbReference type="NCBI Taxonomy" id="190893"/>
    <lineage>
        <taxon>Bacteria</taxon>
        <taxon>Pseudomonadati</taxon>
        <taxon>Pseudomonadota</taxon>
        <taxon>Gammaproteobacteria</taxon>
        <taxon>Vibrionales</taxon>
        <taxon>Vibrionaceae</taxon>
        <taxon>Vibrio</taxon>
    </lineage>
</organism>
<keyword evidence="2" id="KW-1185">Reference proteome</keyword>
<proteinExistence type="predicted"/>
<dbReference type="EMBL" id="CP009619">
    <property type="protein sequence ID" value="AIW22655.1"/>
    <property type="molecule type" value="Genomic_DNA"/>
</dbReference>
<dbReference type="Proteomes" id="UP000030081">
    <property type="component" value="Plasmid p380"/>
</dbReference>